<dbReference type="PANTHER" id="PTHR17224:SF1">
    <property type="entry name" value="PEPTIDYL-TRNA HYDROLASE"/>
    <property type="match status" value="1"/>
</dbReference>
<evidence type="ECO:0000256" key="6">
    <source>
        <dbReference type="ARBA" id="ARBA00050038"/>
    </source>
</evidence>
<evidence type="ECO:0000256" key="3">
    <source>
        <dbReference type="ARBA" id="ARBA00022801"/>
    </source>
</evidence>
<dbReference type="InterPro" id="IPR036416">
    <property type="entry name" value="Pept_tRNA_hydro_sf"/>
</dbReference>
<evidence type="ECO:0000256" key="4">
    <source>
        <dbReference type="ARBA" id="ARBA00022884"/>
    </source>
</evidence>
<evidence type="ECO:0000256" key="7">
    <source>
        <dbReference type="HAMAP-Rule" id="MF_00083"/>
    </source>
</evidence>
<evidence type="ECO:0000256" key="1">
    <source>
        <dbReference type="ARBA" id="ARBA00013260"/>
    </source>
</evidence>
<feature type="binding site" evidence="7">
    <location>
        <position position="71"/>
    </location>
    <ligand>
        <name>tRNA</name>
        <dbReference type="ChEBI" id="CHEBI:17843"/>
    </ligand>
</feature>
<dbReference type="PROSITE" id="PS01196">
    <property type="entry name" value="PEPT_TRNA_HYDROL_2"/>
    <property type="match status" value="1"/>
</dbReference>
<keyword evidence="7" id="KW-0963">Cytoplasm</keyword>
<comment type="similarity">
    <text evidence="5 7">Belongs to the PTH family.</text>
</comment>
<organism evidence="8 9">
    <name type="scientific">Candidatus Magnetoglobus multicellularis str. Araruama</name>
    <dbReference type="NCBI Taxonomy" id="890399"/>
    <lineage>
        <taxon>Bacteria</taxon>
        <taxon>Pseudomonadati</taxon>
        <taxon>Thermodesulfobacteriota</taxon>
        <taxon>Desulfobacteria</taxon>
        <taxon>Desulfobacterales</taxon>
        <taxon>Desulfobacteraceae</taxon>
        <taxon>Candidatus Magnetoglobus</taxon>
    </lineage>
</organism>
<feature type="binding site" evidence="7">
    <location>
        <position position="73"/>
    </location>
    <ligand>
        <name>tRNA</name>
        <dbReference type="ChEBI" id="CHEBI:17843"/>
    </ligand>
</feature>
<dbReference type="GO" id="GO:0072344">
    <property type="term" value="P:rescue of stalled ribosome"/>
    <property type="evidence" value="ECO:0007669"/>
    <property type="project" value="UniProtKB-UniRule"/>
</dbReference>
<keyword evidence="4 7" id="KW-0694">RNA-binding</keyword>
<protein>
    <recommendedName>
        <fullName evidence="6 7">Peptidyl-tRNA hydrolase</fullName>
        <shortName evidence="7">Pth</shortName>
        <ecNumber evidence="1 7">3.1.1.29</ecNumber>
    </recommendedName>
</protein>
<sequence>MSLDNNRIWMIAGLGNPGDEYEDSRHNIGFKVIDFLVDDLNVQSSKTKMNARIYETHWNEIKLFLIKPLGYMNRSGSVLYEIARYFHIDLPHIMTVHDDVDIHMGQIKIKQKGGHGGHNGIRSVIDSFGYDTFPRVRIGIGRPSTQKSMVNHVLGKFQSDEKKQVDIIIKAASLSIKTILLKGISQAMNQFNNKQILE</sequence>
<comment type="function">
    <text evidence="7">Hydrolyzes ribosome-free peptidyl-tRNAs (with 1 or more amino acids incorporated), which drop off the ribosome during protein synthesis, or as a result of ribosome stalling.</text>
</comment>
<comment type="subcellular location">
    <subcellularLocation>
        <location evidence="7">Cytoplasm</location>
    </subcellularLocation>
</comment>
<dbReference type="InterPro" id="IPR001328">
    <property type="entry name" value="Pept_tRNA_hydro"/>
</dbReference>
<accession>A0A1V1PG36</accession>
<comment type="catalytic activity">
    <reaction evidence="7">
        <text>an N-acyl-L-alpha-aminoacyl-tRNA + H2O = an N-acyl-L-amino acid + a tRNA + H(+)</text>
        <dbReference type="Rhea" id="RHEA:54448"/>
        <dbReference type="Rhea" id="RHEA-COMP:10123"/>
        <dbReference type="Rhea" id="RHEA-COMP:13883"/>
        <dbReference type="ChEBI" id="CHEBI:15377"/>
        <dbReference type="ChEBI" id="CHEBI:15378"/>
        <dbReference type="ChEBI" id="CHEBI:59874"/>
        <dbReference type="ChEBI" id="CHEBI:78442"/>
        <dbReference type="ChEBI" id="CHEBI:138191"/>
        <dbReference type="EC" id="3.1.1.29"/>
    </reaction>
</comment>
<feature type="binding site" evidence="7">
    <location>
        <position position="119"/>
    </location>
    <ligand>
        <name>tRNA</name>
        <dbReference type="ChEBI" id="CHEBI:17843"/>
    </ligand>
</feature>
<evidence type="ECO:0000313" key="8">
    <source>
        <dbReference type="EMBL" id="ETR73746.1"/>
    </source>
</evidence>
<dbReference type="GO" id="GO:0006515">
    <property type="term" value="P:protein quality control for misfolded or incompletely synthesized proteins"/>
    <property type="evidence" value="ECO:0007669"/>
    <property type="project" value="UniProtKB-UniRule"/>
</dbReference>
<feature type="active site" description="Proton acceptor" evidence="7">
    <location>
        <position position="26"/>
    </location>
</feature>
<dbReference type="FunFam" id="3.40.50.1470:FF:000001">
    <property type="entry name" value="Peptidyl-tRNA hydrolase"/>
    <property type="match status" value="1"/>
</dbReference>
<dbReference type="GO" id="GO:0005737">
    <property type="term" value="C:cytoplasm"/>
    <property type="evidence" value="ECO:0007669"/>
    <property type="project" value="UniProtKB-SubCell"/>
</dbReference>
<keyword evidence="2 7" id="KW-0820">tRNA-binding</keyword>
<feature type="binding site" evidence="7">
    <location>
        <position position="21"/>
    </location>
    <ligand>
        <name>tRNA</name>
        <dbReference type="ChEBI" id="CHEBI:17843"/>
    </ligand>
</feature>
<evidence type="ECO:0000256" key="5">
    <source>
        <dbReference type="ARBA" id="ARBA00038063"/>
    </source>
</evidence>
<feature type="site" description="Discriminates between blocked and unblocked aminoacyl-tRNA" evidence="7">
    <location>
        <position position="16"/>
    </location>
</feature>
<name>A0A1V1PG36_9BACT</name>
<comment type="function">
    <text evidence="7">Catalyzes the release of premature peptidyl moieties from peptidyl-tRNA molecules trapped in stalled 50S ribosomal subunits, and thus maintains levels of free tRNAs and 50S ribosomes.</text>
</comment>
<dbReference type="InterPro" id="IPR018171">
    <property type="entry name" value="Pept_tRNA_hydro_CS"/>
</dbReference>
<proteinExistence type="inferred from homology"/>
<dbReference type="EC" id="3.1.1.29" evidence="1 7"/>
<dbReference type="PANTHER" id="PTHR17224">
    <property type="entry name" value="PEPTIDYL-TRNA HYDROLASE"/>
    <property type="match status" value="1"/>
</dbReference>
<evidence type="ECO:0000313" key="9">
    <source>
        <dbReference type="Proteomes" id="UP000189670"/>
    </source>
</evidence>
<dbReference type="Gene3D" id="3.40.50.1470">
    <property type="entry name" value="Peptidyl-tRNA hydrolase"/>
    <property type="match status" value="1"/>
</dbReference>
<reference evidence="9" key="1">
    <citation type="submission" date="2012-11" db="EMBL/GenBank/DDBJ databases">
        <authorList>
            <person name="Lucero-Rivera Y.E."/>
            <person name="Tovar-Ramirez D."/>
        </authorList>
    </citation>
    <scope>NUCLEOTIDE SEQUENCE [LARGE SCALE GENOMIC DNA]</scope>
    <source>
        <strain evidence="9">Araruama</strain>
    </source>
</reference>
<keyword evidence="3 7" id="KW-0378">Hydrolase</keyword>
<dbReference type="CDD" id="cd00462">
    <property type="entry name" value="PTH"/>
    <property type="match status" value="1"/>
</dbReference>
<comment type="caution">
    <text evidence="8">The sequence shown here is derived from an EMBL/GenBank/DDBJ whole genome shotgun (WGS) entry which is preliminary data.</text>
</comment>
<feature type="site" description="Stabilizes the basic form of H active site to accept a proton" evidence="7">
    <location>
        <position position="98"/>
    </location>
</feature>
<dbReference type="Proteomes" id="UP000189670">
    <property type="component" value="Unassembled WGS sequence"/>
</dbReference>
<dbReference type="SUPFAM" id="SSF53178">
    <property type="entry name" value="Peptidyl-tRNA hydrolase-like"/>
    <property type="match status" value="1"/>
</dbReference>
<evidence type="ECO:0000256" key="2">
    <source>
        <dbReference type="ARBA" id="ARBA00022555"/>
    </source>
</evidence>
<dbReference type="HAMAP" id="MF_00083">
    <property type="entry name" value="Pept_tRNA_hydro_bact"/>
    <property type="match status" value="1"/>
</dbReference>
<dbReference type="NCBIfam" id="TIGR00447">
    <property type="entry name" value="pth"/>
    <property type="match status" value="1"/>
</dbReference>
<dbReference type="EMBL" id="ATBP01000040">
    <property type="protein sequence ID" value="ETR73746.1"/>
    <property type="molecule type" value="Genomic_DNA"/>
</dbReference>
<dbReference type="AlphaFoldDB" id="A0A1V1PG36"/>
<gene>
    <name evidence="7" type="primary">pth</name>
    <name evidence="8" type="ORF">OMM_00717</name>
</gene>
<dbReference type="GO" id="GO:0004045">
    <property type="term" value="F:peptidyl-tRNA hydrolase activity"/>
    <property type="evidence" value="ECO:0007669"/>
    <property type="project" value="UniProtKB-UniRule"/>
</dbReference>
<dbReference type="GO" id="GO:0000049">
    <property type="term" value="F:tRNA binding"/>
    <property type="evidence" value="ECO:0007669"/>
    <property type="project" value="UniProtKB-UniRule"/>
</dbReference>
<dbReference type="Pfam" id="PF01195">
    <property type="entry name" value="Pept_tRNA_hydro"/>
    <property type="match status" value="1"/>
</dbReference>
<comment type="subunit">
    <text evidence="7">Monomer.</text>
</comment>